<evidence type="ECO:0000256" key="3">
    <source>
        <dbReference type="ARBA" id="ARBA00022737"/>
    </source>
</evidence>
<evidence type="ECO:0000256" key="5">
    <source>
        <dbReference type="ARBA" id="ARBA00022821"/>
    </source>
</evidence>
<name>A0ABC9HAW4_9POAL</name>
<feature type="domain" description="Disease resistance N-terminal" evidence="7">
    <location>
        <begin position="18"/>
        <end position="104"/>
    </location>
</feature>
<dbReference type="InterPro" id="IPR056789">
    <property type="entry name" value="LRR_R13L1-DRL21"/>
</dbReference>
<dbReference type="GO" id="GO:0000166">
    <property type="term" value="F:nucleotide binding"/>
    <property type="evidence" value="ECO:0007669"/>
    <property type="project" value="UniProtKB-KW"/>
</dbReference>
<dbReference type="AlphaFoldDB" id="A0ABC9HAW4"/>
<evidence type="ECO:0000256" key="4">
    <source>
        <dbReference type="ARBA" id="ARBA00022741"/>
    </source>
</evidence>
<dbReference type="InterPro" id="IPR032675">
    <property type="entry name" value="LRR_dom_sf"/>
</dbReference>
<keyword evidence="6" id="KW-0175">Coiled coil</keyword>
<accession>A0ABC9HAW4</accession>
<sequence>MSGLFASLSVGRAWEKLSSFLRVFSMEASSSSSEIKDNLEEMRKLERTMRRIRATLHDAEEHWNIREESAKLRLKELKEVAYDIEDIVEEYEYEVNLRKVEALGRSTSVSNTGKRKLQEIHDFVMDSYTLHDLLHDLACFLAGEEFYRLQGNTLTEIPEKVRYLSLHEGITSANISALPHSLRAIIVMEDIHKMIQIAHPESLFLFCQKLRALDLSGSSLVMALPDCIGNLKLLRHLSFDTFCYRVQHFQNLVLSGTGKIINLRTFPDIHISRCHCSFNIRELRNINKIRQLKIYGLNKVPHVEYAKEAQLQRKENLRSLCLDFAQRYKCPCGLQPETATILHDQLLDSLRPHHNLRELTIQFYEAGQYPSWLGNASFTMLTRIRLYGVTSKHLPKLGGLPSLKYLDVSEMRYVEYIRREFFQHPGANKDFPSLTLLTFGFMLGWSEWSGVDVGELPNLKTVFLTSCSKLRCLPLVPFKSLIALHLTQCNGIRTFPSSPALRELRIEECRGLREFPTLPSLLELYIHDCPNLYSIGFLPSLPAFQLQQCPNPGASAVSSFPKLTTLTLSDCYSLRAAGPLLSVATLELKNLLKDELIYSLLNHLPSLESLQIYRMAVTCIPFRHESLPSLTRLCLLDCPDLQYCDGLPGLISLQHLEVERCSKLPIYNLHPPQLRTLIINDEDEDEGYC</sequence>
<dbReference type="EMBL" id="CAXIPR030003768">
    <property type="protein sequence ID" value="CAM0150781.1"/>
    <property type="molecule type" value="Genomic_DNA"/>
</dbReference>
<evidence type="ECO:0000313" key="11">
    <source>
        <dbReference type="Proteomes" id="UP001497457"/>
    </source>
</evidence>
<comment type="caution">
    <text evidence="9">The sequence shown here is derived from an EMBL/GenBank/DDBJ whole genome shotgun (WGS) entry which is preliminary data.</text>
</comment>
<evidence type="ECO:0000313" key="10">
    <source>
        <dbReference type="EMBL" id="CAM0150964.1"/>
    </source>
</evidence>
<keyword evidence="2" id="KW-0433">Leucine-rich repeat</keyword>
<dbReference type="GO" id="GO:0006952">
    <property type="term" value="P:defense response"/>
    <property type="evidence" value="ECO:0007669"/>
    <property type="project" value="UniProtKB-KW"/>
</dbReference>
<dbReference type="Gene3D" id="1.20.5.4130">
    <property type="match status" value="1"/>
</dbReference>
<dbReference type="SUPFAM" id="SSF52047">
    <property type="entry name" value="RNI-like"/>
    <property type="match status" value="2"/>
</dbReference>
<dbReference type="PANTHER" id="PTHR47186">
    <property type="entry name" value="LEUCINE-RICH REPEAT-CONTAINING PROTEIN 57"/>
    <property type="match status" value="1"/>
</dbReference>
<keyword evidence="11" id="KW-1185">Reference proteome</keyword>
<protein>
    <recommendedName>
        <fullName evidence="12">Rx N-terminal domain-containing protein</fullName>
    </recommendedName>
</protein>
<keyword evidence="4" id="KW-0547">Nucleotide-binding</keyword>
<dbReference type="PANTHER" id="PTHR47186:SF35">
    <property type="entry name" value="RX N-TERMINAL DOMAIN-CONTAINING PROTEIN"/>
    <property type="match status" value="1"/>
</dbReference>
<dbReference type="Gene3D" id="3.80.10.10">
    <property type="entry name" value="Ribonuclease Inhibitor"/>
    <property type="match status" value="2"/>
</dbReference>
<feature type="coiled-coil region" evidence="6">
    <location>
        <begin position="35"/>
        <end position="62"/>
    </location>
</feature>
<dbReference type="Pfam" id="PF18052">
    <property type="entry name" value="Rx_N"/>
    <property type="match status" value="1"/>
</dbReference>
<dbReference type="EMBL" id="CAXIPR030004147">
    <property type="protein sequence ID" value="CAM0150964.1"/>
    <property type="molecule type" value="Genomic_DNA"/>
</dbReference>
<keyword evidence="3" id="KW-0677">Repeat</keyword>
<evidence type="ECO:0000256" key="2">
    <source>
        <dbReference type="ARBA" id="ARBA00022614"/>
    </source>
</evidence>
<proteinExistence type="inferred from homology"/>
<reference evidence="9 11" key="1">
    <citation type="submission" date="2024-10" db="EMBL/GenBank/DDBJ databases">
        <authorList>
            <person name="Ryan C."/>
        </authorList>
    </citation>
    <scope>NUCLEOTIDE SEQUENCE [LARGE SCALE GENOMIC DNA]</scope>
</reference>
<dbReference type="InterPro" id="IPR041118">
    <property type="entry name" value="Rx_N"/>
</dbReference>
<evidence type="ECO:0000259" key="8">
    <source>
        <dbReference type="Pfam" id="PF25019"/>
    </source>
</evidence>
<evidence type="ECO:0000313" key="9">
    <source>
        <dbReference type="EMBL" id="CAM0150781.1"/>
    </source>
</evidence>
<comment type="similarity">
    <text evidence="1">Belongs to the disease resistance NB-LRR family.</text>
</comment>
<gene>
    <name evidence="9" type="ORF">URODEC1_LOCUS123827</name>
    <name evidence="10" type="ORF">URODEC1_LOCUS123998</name>
</gene>
<evidence type="ECO:0000256" key="6">
    <source>
        <dbReference type="SAM" id="Coils"/>
    </source>
</evidence>
<evidence type="ECO:0000259" key="7">
    <source>
        <dbReference type="Pfam" id="PF18052"/>
    </source>
</evidence>
<dbReference type="Proteomes" id="UP001497457">
    <property type="component" value="Unassembled WGS sequence"/>
</dbReference>
<feature type="domain" description="R13L1/DRL21-like LRR repeat region" evidence="8">
    <location>
        <begin position="280"/>
        <end position="411"/>
    </location>
</feature>
<dbReference type="Pfam" id="PF25019">
    <property type="entry name" value="LRR_R13L1-DRL21"/>
    <property type="match status" value="1"/>
</dbReference>
<evidence type="ECO:0008006" key="12">
    <source>
        <dbReference type="Google" id="ProtNLM"/>
    </source>
</evidence>
<organism evidence="9 11">
    <name type="scientific">Urochloa decumbens</name>
    <dbReference type="NCBI Taxonomy" id="240449"/>
    <lineage>
        <taxon>Eukaryota</taxon>
        <taxon>Viridiplantae</taxon>
        <taxon>Streptophyta</taxon>
        <taxon>Embryophyta</taxon>
        <taxon>Tracheophyta</taxon>
        <taxon>Spermatophyta</taxon>
        <taxon>Magnoliopsida</taxon>
        <taxon>Liliopsida</taxon>
        <taxon>Poales</taxon>
        <taxon>Poaceae</taxon>
        <taxon>PACMAD clade</taxon>
        <taxon>Panicoideae</taxon>
        <taxon>Panicodae</taxon>
        <taxon>Paniceae</taxon>
        <taxon>Melinidinae</taxon>
        <taxon>Urochloa</taxon>
    </lineage>
</organism>
<evidence type="ECO:0000256" key="1">
    <source>
        <dbReference type="ARBA" id="ARBA00008894"/>
    </source>
</evidence>
<keyword evidence="5" id="KW-0611">Plant defense</keyword>